<evidence type="ECO:0000313" key="3">
    <source>
        <dbReference type="Proteomes" id="UP000323946"/>
    </source>
</evidence>
<dbReference type="EMBL" id="VWPH01000007">
    <property type="protein sequence ID" value="KAA5832664.1"/>
    <property type="molecule type" value="Genomic_DNA"/>
</dbReference>
<evidence type="ECO:0000313" key="2">
    <source>
        <dbReference type="EMBL" id="KAA5832664.1"/>
    </source>
</evidence>
<comment type="caution">
    <text evidence="2">The sequence shown here is derived from an EMBL/GenBank/DDBJ whole genome shotgun (WGS) entry which is preliminary data.</text>
</comment>
<organism evidence="2 3">
    <name type="scientific">Saccharopolyspora hirsuta</name>
    <dbReference type="NCBI Taxonomy" id="1837"/>
    <lineage>
        <taxon>Bacteria</taxon>
        <taxon>Bacillati</taxon>
        <taxon>Actinomycetota</taxon>
        <taxon>Actinomycetes</taxon>
        <taxon>Pseudonocardiales</taxon>
        <taxon>Pseudonocardiaceae</taxon>
        <taxon>Saccharopolyspora</taxon>
    </lineage>
</organism>
<proteinExistence type="predicted"/>
<feature type="domain" description="DUF5753" evidence="1">
    <location>
        <begin position="64"/>
        <end position="245"/>
    </location>
</feature>
<accession>A0A5M7BZI1</accession>
<dbReference type="Pfam" id="PF19054">
    <property type="entry name" value="DUF5753"/>
    <property type="match status" value="1"/>
</dbReference>
<protein>
    <submittedName>
        <fullName evidence="2">Transcriptional regulator</fullName>
    </submittedName>
</protein>
<name>A0A5M7BZI1_SACHI</name>
<dbReference type="Proteomes" id="UP000323946">
    <property type="component" value="Unassembled WGS sequence"/>
</dbReference>
<keyword evidence="3" id="KW-1185">Reference proteome</keyword>
<dbReference type="AlphaFoldDB" id="A0A5M7BZI1"/>
<sequence length="254" mass="28527">MRPTRATFSQVETAKGSFSTDELKTLLDFYEVTEDERQTVLELGAQARKRQRGRTYTDQLPRSFERLADLQADAKAIGFYDTGIIPGLAQTHDYVRALMKAGDGVWWDHDPEEVERRIAYRLDQQKRVLESDVPKEVVFVLTETALQQVVGSLSVLRGQILHLLQLSERPSVVVQVMASSAPDNPLLGGGLITLDFGEAAPKIAFSASHGPATYHDQEEDTGPMFRAFDRVRKLALSPKKTSNLLLTRLRDMQR</sequence>
<dbReference type="RefSeq" id="WP_150067650.1">
    <property type="nucleotide sequence ID" value="NZ_VWPH01000007.1"/>
</dbReference>
<evidence type="ECO:0000259" key="1">
    <source>
        <dbReference type="Pfam" id="PF19054"/>
    </source>
</evidence>
<reference evidence="2 3" key="1">
    <citation type="submission" date="2019-09" db="EMBL/GenBank/DDBJ databases">
        <title>Draft genome sequence of the thermophilic Saccharopolyspora hirsuta VKM Ac-666T.</title>
        <authorList>
            <person name="Lobastova T.G."/>
            <person name="Fokina V."/>
            <person name="Bragin E.Y."/>
            <person name="Shtratnikova V.Y."/>
            <person name="Starodumova I.P."/>
            <person name="Tarlachkov S.V."/>
            <person name="Donova M.V."/>
        </authorList>
    </citation>
    <scope>NUCLEOTIDE SEQUENCE [LARGE SCALE GENOMIC DNA]</scope>
    <source>
        <strain evidence="2 3">VKM Ac-666</strain>
    </source>
</reference>
<dbReference type="OrthoDB" id="3436020at2"/>
<gene>
    <name evidence="2" type="ORF">F1721_16890</name>
</gene>
<dbReference type="InterPro" id="IPR043917">
    <property type="entry name" value="DUF5753"/>
</dbReference>